<name>A0AAD5U760_9FUNG</name>
<evidence type="ECO:0000259" key="2">
    <source>
        <dbReference type="Pfam" id="PF07910"/>
    </source>
</evidence>
<dbReference type="Gene3D" id="3.90.70.130">
    <property type="match status" value="1"/>
</dbReference>
<dbReference type="EMBL" id="JADGJW010000024">
    <property type="protein sequence ID" value="KAJ3227013.1"/>
    <property type="molecule type" value="Genomic_DNA"/>
</dbReference>
<keyword evidence="4" id="KW-1185">Reference proteome</keyword>
<evidence type="ECO:0000313" key="4">
    <source>
        <dbReference type="Proteomes" id="UP001211065"/>
    </source>
</evidence>
<protein>
    <recommendedName>
        <fullName evidence="2">UFSP1/2/DUB catalytic domain-containing protein</fullName>
    </recommendedName>
</protein>
<dbReference type="InterPro" id="IPR012462">
    <property type="entry name" value="UFSP1/2_DUB_cat"/>
</dbReference>
<feature type="domain" description="UFSP1/2/DUB catalytic" evidence="2">
    <location>
        <begin position="266"/>
        <end position="417"/>
    </location>
</feature>
<comment type="caution">
    <text evidence="3">The sequence shown here is derived from an EMBL/GenBank/DDBJ whole genome shotgun (WGS) entry which is preliminary data.</text>
</comment>
<dbReference type="AlphaFoldDB" id="A0AAD5U760"/>
<evidence type="ECO:0000313" key="3">
    <source>
        <dbReference type="EMBL" id="KAJ3227013.1"/>
    </source>
</evidence>
<proteinExistence type="predicted"/>
<accession>A0AAD5U760</accession>
<sequence>MENQIPCESCSLLINFEHFDEHAKTHGLETKTKGDEMTSKTIPCDVCFKDVNTSQYLEHYSFHNNDTFQNICDAELQHCLIPCESCKESVSVDEYASHIAMHQKDFENVKLINELLNEEKILKLELENFEKTLRKPMEEEDFFIDCELCSESILNKVYLEHQNFHQESDEKVQFNKLKRKYQEYNPNLSFSSKFENNLNSQLKRGKITQEEYSKKIELFDNLKNDPSKVSKGLVYPLFNNFKFLSHSTLKLKLCCKEVENFSFDFDDGSCGYKNLQNLLSSIWNKAPFKSKLVAVFNEFPHILTLQKTLEEAWYAGFDAEGCEQLGNKVYNTLKYIGGSEIYAILSFIGIDCTLVEFHLNKRKNDYEEVFFKYCMDYFDANENSDVALTEKFPLYLQHDGHSRTIIGYEIFKDEAKKQTKILSYLAAESTEDRAPDAVCDTTETTDTTEKIKIFLTKPKYFKYEPLFYFRQSLKSFETFDSYQLLKINNRVFDVGSKEWEDKKILKSSKY</sequence>
<organism evidence="3 4">
    <name type="scientific">Clydaea vesicula</name>
    <dbReference type="NCBI Taxonomy" id="447962"/>
    <lineage>
        <taxon>Eukaryota</taxon>
        <taxon>Fungi</taxon>
        <taxon>Fungi incertae sedis</taxon>
        <taxon>Chytridiomycota</taxon>
        <taxon>Chytridiomycota incertae sedis</taxon>
        <taxon>Chytridiomycetes</taxon>
        <taxon>Lobulomycetales</taxon>
        <taxon>Lobulomycetaceae</taxon>
        <taxon>Clydaea</taxon>
    </lineage>
</organism>
<dbReference type="Pfam" id="PF07910">
    <property type="entry name" value="Peptidase_C78"/>
    <property type="match status" value="1"/>
</dbReference>
<dbReference type="GO" id="GO:0016787">
    <property type="term" value="F:hydrolase activity"/>
    <property type="evidence" value="ECO:0007669"/>
    <property type="project" value="UniProtKB-KW"/>
</dbReference>
<reference evidence="3" key="1">
    <citation type="submission" date="2020-05" db="EMBL/GenBank/DDBJ databases">
        <title>Phylogenomic resolution of chytrid fungi.</title>
        <authorList>
            <person name="Stajich J.E."/>
            <person name="Amses K."/>
            <person name="Simmons R."/>
            <person name="Seto K."/>
            <person name="Myers J."/>
            <person name="Bonds A."/>
            <person name="Quandt C.A."/>
            <person name="Barry K."/>
            <person name="Liu P."/>
            <person name="Grigoriev I."/>
            <person name="Longcore J.E."/>
            <person name="James T.Y."/>
        </authorList>
    </citation>
    <scope>NUCLEOTIDE SEQUENCE</scope>
    <source>
        <strain evidence="3">JEL0476</strain>
    </source>
</reference>
<keyword evidence="1" id="KW-0378">Hydrolase</keyword>
<dbReference type="Proteomes" id="UP001211065">
    <property type="component" value="Unassembled WGS sequence"/>
</dbReference>
<gene>
    <name evidence="3" type="ORF">HK099_003636</name>
</gene>
<evidence type="ECO:0000256" key="1">
    <source>
        <dbReference type="ARBA" id="ARBA00022801"/>
    </source>
</evidence>